<dbReference type="PROSITE" id="PS01278">
    <property type="entry name" value="MTTASE_RADICAL"/>
    <property type="match status" value="1"/>
</dbReference>
<dbReference type="InterPro" id="IPR020612">
    <property type="entry name" value="Methylthiotransferase_CS"/>
</dbReference>
<name>A0A1T5DJ55_9BACT</name>
<comment type="cofactor">
    <cofactor evidence="1">
        <name>[4Fe-4S] cluster</name>
        <dbReference type="ChEBI" id="CHEBI:49883"/>
    </cofactor>
</comment>
<evidence type="ECO:0000256" key="7">
    <source>
        <dbReference type="ARBA" id="ARBA00022723"/>
    </source>
</evidence>
<dbReference type="PANTHER" id="PTHR43020:SF2">
    <property type="entry name" value="MITOCHONDRIAL TRNA METHYLTHIOTRANSFERASE CDK5RAP1"/>
    <property type="match status" value="1"/>
</dbReference>
<keyword evidence="4" id="KW-0963">Cytoplasm</keyword>
<evidence type="ECO:0000256" key="1">
    <source>
        <dbReference type="ARBA" id="ARBA00001966"/>
    </source>
</evidence>
<evidence type="ECO:0000259" key="12">
    <source>
        <dbReference type="PROSITE" id="PS51449"/>
    </source>
</evidence>
<protein>
    <recommendedName>
        <fullName evidence="10">tRNA-2-methylthio-N(6)-dimethylallyladenosine synthase</fullName>
        <ecNumber evidence="10">2.8.4.3</ecNumber>
    </recommendedName>
</protein>
<dbReference type="InterPro" id="IPR023404">
    <property type="entry name" value="rSAM_horseshoe"/>
</dbReference>
<evidence type="ECO:0000313" key="15">
    <source>
        <dbReference type="Proteomes" id="UP000191055"/>
    </source>
</evidence>
<sequence length="460" mass="51723">MNQADAERVQAVMAKMGYEATEKEEDANVIGIIACSVRQKAIDKVYSKIAKWNKWKNKRNLITFVSGCILPDDHEKFLKLFDLVFDMKELATFPAMLSQYGVTTPVSNFGRINDDELIKAATPASTAEKLGFSGLKPASKVAAAPQTWEVEPVYNSSFEAFIPIQNGCNKFCTFCAVPYTRGREVSRPSADIIEETRNLIEKGYKSITLLGQNVNSYGLDKKGEELSFAQLLDELGRMADDSGNEVWIYFTSPHPRDMSRDVIEAIARHHSLGKQIHLPVQSGDDKVLIRMNRKHSMERYREVVGWIHELIPSATLFTDIIVGFTGETEEQFENTRAAVREFKYNMAYIAMYSPRPGAAAYAWQDDVPHAEKKRRYAILTSDLEAVAIEHTQKLEGETVRVLVRGKDRKDDFLSGHTEGKITVRFASDDDSLIGSFVDVKIESVRPFSAEGQLVKAEVEI</sequence>
<dbReference type="EMBL" id="FUYV01000004">
    <property type="protein sequence ID" value="SKB71621.1"/>
    <property type="molecule type" value="Genomic_DNA"/>
</dbReference>
<dbReference type="PROSITE" id="PS50926">
    <property type="entry name" value="TRAM"/>
    <property type="match status" value="1"/>
</dbReference>
<keyword evidence="9" id="KW-0411">Iron-sulfur</keyword>
<keyword evidence="8" id="KW-0408">Iron</keyword>
<dbReference type="InterPro" id="IPR013848">
    <property type="entry name" value="Methylthiotransferase_N"/>
</dbReference>
<keyword evidence="3" id="KW-0004">4Fe-4S</keyword>
<dbReference type="InterPro" id="IPR002792">
    <property type="entry name" value="TRAM_dom"/>
</dbReference>
<dbReference type="Proteomes" id="UP000191055">
    <property type="component" value="Unassembled WGS sequence"/>
</dbReference>
<evidence type="ECO:0000256" key="8">
    <source>
        <dbReference type="ARBA" id="ARBA00023004"/>
    </source>
</evidence>
<evidence type="ECO:0000313" key="14">
    <source>
        <dbReference type="EMBL" id="SKB71621.1"/>
    </source>
</evidence>
<evidence type="ECO:0000256" key="3">
    <source>
        <dbReference type="ARBA" id="ARBA00022485"/>
    </source>
</evidence>
<evidence type="ECO:0000256" key="6">
    <source>
        <dbReference type="ARBA" id="ARBA00022691"/>
    </source>
</evidence>
<proteinExistence type="predicted"/>
<evidence type="ECO:0000256" key="2">
    <source>
        <dbReference type="ARBA" id="ARBA00003234"/>
    </source>
</evidence>
<reference evidence="14 15" key="1">
    <citation type="submission" date="2017-02" db="EMBL/GenBank/DDBJ databases">
        <authorList>
            <person name="Peterson S.W."/>
        </authorList>
    </citation>
    <scope>NUCLEOTIDE SEQUENCE [LARGE SCALE GENOMIC DNA]</scope>
    <source>
        <strain evidence="14 15">DSM 24412</strain>
    </source>
</reference>
<feature type="domain" description="TRAM" evidence="11">
    <location>
        <begin position="392"/>
        <end position="455"/>
    </location>
</feature>
<keyword evidence="5" id="KW-0808">Transferase</keyword>
<gene>
    <name evidence="14" type="ORF">SAMN03080601_01122</name>
</gene>
<evidence type="ECO:0000256" key="4">
    <source>
        <dbReference type="ARBA" id="ARBA00022490"/>
    </source>
</evidence>
<dbReference type="InterPro" id="IPR006638">
    <property type="entry name" value="Elp3/MiaA/NifB-like_rSAM"/>
</dbReference>
<evidence type="ECO:0000259" key="13">
    <source>
        <dbReference type="PROSITE" id="PS51918"/>
    </source>
</evidence>
<dbReference type="AlphaFoldDB" id="A0A1T5DJ55"/>
<dbReference type="InterPro" id="IPR038135">
    <property type="entry name" value="Methylthiotransferase_N_sf"/>
</dbReference>
<dbReference type="FunFam" id="3.80.30.20:FF:000001">
    <property type="entry name" value="tRNA-2-methylthio-N(6)-dimethylallyladenosine synthase 2"/>
    <property type="match status" value="1"/>
</dbReference>
<dbReference type="Gene3D" id="3.80.30.20">
    <property type="entry name" value="tm_1862 like domain"/>
    <property type="match status" value="1"/>
</dbReference>
<keyword evidence="6" id="KW-0949">S-adenosyl-L-methionine</keyword>
<dbReference type="Gene3D" id="3.40.50.12160">
    <property type="entry name" value="Methylthiotransferase, N-terminal domain"/>
    <property type="match status" value="1"/>
</dbReference>
<dbReference type="EC" id="2.8.4.3" evidence="10"/>
<dbReference type="Pfam" id="PF00919">
    <property type="entry name" value="UPF0004"/>
    <property type="match status" value="1"/>
</dbReference>
<evidence type="ECO:0000256" key="9">
    <source>
        <dbReference type="ARBA" id="ARBA00023014"/>
    </source>
</evidence>
<dbReference type="PROSITE" id="PS51918">
    <property type="entry name" value="RADICAL_SAM"/>
    <property type="match status" value="1"/>
</dbReference>
<evidence type="ECO:0000259" key="11">
    <source>
        <dbReference type="PROSITE" id="PS50926"/>
    </source>
</evidence>
<dbReference type="CDD" id="cd01335">
    <property type="entry name" value="Radical_SAM"/>
    <property type="match status" value="1"/>
</dbReference>
<dbReference type="Pfam" id="PF01938">
    <property type="entry name" value="TRAM"/>
    <property type="match status" value="1"/>
</dbReference>
<dbReference type="InterPro" id="IPR058240">
    <property type="entry name" value="rSAM_sf"/>
</dbReference>
<dbReference type="Pfam" id="PF04055">
    <property type="entry name" value="Radical_SAM"/>
    <property type="match status" value="1"/>
</dbReference>
<comment type="function">
    <text evidence="2">Catalyzes the methylthiolation of N6-(dimethylallyl)adenosine (i(6)A), leading to the formation of 2-methylthio-N6-(dimethylallyl)adenosine (ms(2)i(6)A) at position 37 in tRNAs that read codons beginning with uridine.</text>
</comment>
<evidence type="ECO:0000256" key="5">
    <source>
        <dbReference type="ARBA" id="ARBA00022679"/>
    </source>
</evidence>
<evidence type="ECO:0000256" key="10">
    <source>
        <dbReference type="ARBA" id="ARBA00033765"/>
    </source>
</evidence>
<dbReference type="NCBIfam" id="TIGR00089">
    <property type="entry name" value="MiaB/RimO family radical SAM methylthiotransferase"/>
    <property type="match status" value="1"/>
</dbReference>
<dbReference type="GO" id="GO:0051539">
    <property type="term" value="F:4 iron, 4 sulfur cluster binding"/>
    <property type="evidence" value="ECO:0007669"/>
    <property type="project" value="UniProtKB-KW"/>
</dbReference>
<organism evidence="14 15">
    <name type="scientific">Alkalitalea saponilacus</name>
    <dbReference type="NCBI Taxonomy" id="889453"/>
    <lineage>
        <taxon>Bacteria</taxon>
        <taxon>Pseudomonadati</taxon>
        <taxon>Bacteroidota</taxon>
        <taxon>Bacteroidia</taxon>
        <taxon>Marinilabiliales</taxon>
        <taxon>Marinilabiliaceae</taxon>
        <taxon>Alkalitalea</taxon>
    </lineage>
</organism>
<dbReference type="SMART" id="SM00729">
    <property type="entry name" value="Elp3"/>
    <property type="match status" value="1"/>
</dbReference>
<dbReference type="SFLD" id="SFLDS00029">
    <property type="entry name" value="Radical_SAM"/>
    <property type="match status" value="1"/>
</dbReference>
<dbReference type="SUPFAM" id="SSF102114">
    <property type="entry name" value="Radical SAM enzymes"/>
    <property type="match status" value="1"/>
</dbReference>
<dbReference type="GO" id="GO:0035597">
    <property type="term" value="F:tRNA-2-methylthio-N(6)-dimethylallyladenosine(37) synthase activity"/>
    <property type="evidence" value="ECO:0007669"/>
    <property type="project" value="UniProtKB-EC"/>
</dbReference>
<dbReference type="PROSITE" id="PS51449">
    <property type="entry name" value="MTTASE_N"/>
    <property type="match status" value="1"/>
</dbReference>
<keyword evidence="15" id="KW-1185">Reference proteome</keyword>
<keyword evidence="7" id="KW-0479">Metal-binding</keyword>
<dbReference type="InterPro" id="IPR007197">
    <property type="entry name" value="rSAM"/>
</dbReference>
<feature type="domain" description="Radical SAM core" evidence="13">
    <location>
        <begin position="154"/>
        <end position="389"/>
    </location>
</feature>
<feature type="domain" description="MTTase N-terminal" evidence="12">
    <location>
        <begin position="1"/>
        <end position="102"/>
    </location>
</feature>
<dbReference type="InterPro" id="IPR005839">
    <property type="entry name" value="Methylthiotransferase"/>
</dbReference>
<dbReference type="SFLD" id="SFLDG01082">
    <property type="entry name" value="B12-binding_domain_containing"/>
    <property type="match status" value="1"/>
</dbReference>
<dbReference type="SFLD" id="SFLDG01061">
    <property type="entry name" value="methylthiotransferase"/>
    <property type="match status" value="1"/>
</dbReference>
<dbReference type="GO" id="GO:0046872">
    <property type="term" value="F:metal ion binding"/>
    <property type="evidence" value="ECO:0007669"/>
    <property type="project" value="UniProtKB-KW"/>
</dbReference>
<dbReference type="PANTHER" id="PTHR43020">
    <property type="entry name" value="CDK5 REGULATORY SUBUNIT-ASSOCIATED PROTEIN 1"/>
    <property type="match status" value="1"/>
</dbReference>
<dbReference type="STRING" id="889453.SAMN03080601_01122"/>
<accession>A0A1T5DJ55</accession>
<dbReference type="GO" id="GO:0005829">
    <property type="term" value="C:cytosol"/>
    <property type="evidence" value="ECO:0007669"/>
    <property type="project" value="TreeGrafter"/>
</dbReference>